<evidence type="ECO:0000313" key="2">
    <source>
        <dbReference type="Proteomes" id="UP000536179"/>
    </source>
</evidence>
<dbReference type="Proteomes" id="UP000536179">
    <property type="component" value="Unassembled WGS sequence"/>
</dbReference>
<sequence>MPSRFFAIVFGWLALSVVCVGNVSAQSLVPPPLILNAPRNSEPSANFDTRGPAAARARVSASDRIPEERVVRNPAASDPVSLAETVTAGVSMTPEQTRQSVQWLADQLLMHVPRRIDGDDDWGETKKVWAGVKVRRDGWELKTHRRWKELRHGRWVRYEIKLPPNSPASSLSHSDEAPGPLQGLGSVVHANVQPVSDTIQIHSVTSVTSEDGFRRWHVDASVYTPADFAVRVERWNLGTQWYSIEIVGDMRLRMRTELTMAMEADFSEVPPAMQLDVQIEKASLNVVRFEVDRISKLGGDVAEEIGDLAEKTIGKSWVRKENARLVRRLNEAIADNRDSLRWSMAGWLGQLGQ</sequence>
<organism evidence="1 2">
    <name type="scientific">Aporhodopirellula rubra</name>
    <dbReference type="NCBI Taxonomy" id="980271"/>
    <lineage>
        <taxon>Bacteria</taxon>
        <taxon>Pseudomonadati</taxon>
        <taxon>Planctomycetota</taxon>
        <taxon>Planctomycetia</taxon>
        <taxon>Pirellulales</taxon>
        <taxon>Pirellulaceae</taxon>
        <taxon>Aporhodopirellula</taxon>
    </lineage>
</organism>
<name>A0A7W5DVL1_9BACT</name>
<proteinExistence type="predicted"/>
<dbReference type="EMBL" id="JACHXU010000001">
    <property type="protein sequence ID" value="MBB3204482.1"/>
    <property type="molecule type" value="Genomic_DNA"/>
</dbReference>
<dbReference type="AlphaFoldDB" id="A0A7W5DVL1"/>
<evidence type="ECO:0000313" key="1">
    <source>
        <dbReference type="EMBL" id="MBB3204482.1"/>
    </source>
</evidence>
<comment type="caution">
    <text evidence="1">The sequence shown here is derived from an EMBL/GenBank/DDBJ whole genome shotgun (WGS) entry which is preliminary data.</text>
</comment>
<keyword evidence="2" id="KW-1185">Reference proteome</keyword>
<accession>A0A7W5DVL1</accession>
<reference evidence="1 2" key="1">
    <citation type="submission" date="2020-08" db="EMBL/GenBank/DDBJ databases">
        <title>Genomic Encyclopedia of Type Strains, Phase III (KMG-III): the genomes of soil and plant-associated and newly described type strains.</title>
        <authorList>
            <person name="Whitman W."/>
        </authorList>
    </citation>
    <scope>NUCLEOTIDE SEQUENCE [LARGE SCALE GENOMIC DNA]</scope>
    <source>
        <strain evidence="1 2">CECT 8075</strain>
    </source>
</reference>
<protein>
    <submittedName>
        <fullName evidence="1">Uncharacterized protein</fullName>
    </submittedName>
</protein>
<dbReference type="RefSeq" id="WP_221224788.1">
    <property type="nucleotide sequence ID" value="NZ_JACHXU010000001.1"/>
</dbReference>
<gene>
    <name evidence="1" type="ORF">FHS27_000246</name>
</gene>